<dbReference type="InterPro" id="IPR002821">
    <property type="entry name" value="Hydantoinase_A"/>
</dbReference>
<accession>A0ABW2I0K8</accession>
<dbReference type="Proteomes" id="UP001596548">
    <property type="component" value="Unassembled WGS sequence"/>
</dbReference>
<dbReference type="InterPro" id="IPR045079">
    <property type="entry name" value="Oxoprolinase-like"/>
</dbReference>
<dbReference type="PANTHER" id="PTHR11365">
    <property type="entry name" value="5-OXOPROLINASE RELATED"/>
    <property type="match status" value="1"/>
</dbReference>
<dbReference type="EMBL" id="JBHTBJ010000025">
    <property type="protein sequence ID" value="MFC7277751.1"/>
    <property type="molecule type" value="Genomic_DNA"/>
</dbReference>
<feature type="domain" description="Hydantoinase/oxoprolinase N-terminal" evidence="2">
    <location>
        <begin position="18"/>
        <end position="198"/>
    </location>
</feature>
<keyword evidence="5" id="KW-1185">Reference proteome</keyword>
<dbReference type="Gene3D" id="3.30.420.40">
    <property type="match status" value="1"/>
</dbReference>
<comment type="caution">
    <text evidence="4">The sequence shown here is derived from an EMBL/GenBank/DDBJ whole genome shotgun (WGS) entry which is preliminary data.</text>
</comment>
<evidence type="ECO:0000259" key="2">
    <source>
        <dbReference type="Pfam" id="PF05378"/>
    </source>
</evidence>
<dbReference type="PANTHER" id="PTHR11365:SF23">
    <property type="entry name" value="HYPOTHETICAL 5-OXOPROLINASE (EUROFUNG)-RELATED"/>
    <property type="match status" value="1"/>
</dbReference>
<dbReference type="InterPro" id="IPR043129">
    <property type="entry name" value="ATPase_NBD"/>
</dbReference>
<dbReference type="Pfam" id="PF01968">
    <property type="entry name" value="Hydantoinase_A"/>
    <property type="match status" value="1"/>
</dbReference>
<proteinExistence type="predicted"/>
<feature type="domain" description="Acetophenone carboxylase-like C-terminal" evidence="3">
    <location>
        <begin position="527"/>
        <end position="686"/>
    </location>
</feature>
<dbReference type="InterPro" id="IPR008040">
    <property type="entry name" value="Hydant_A_N"/>
</dbReference>
<feature type="domain" description="Hydantoinase A/oxoprolinase" evidence="1">
    <location>
        <begin position="219"/>
        <end position="505"/>
    </location>
</feature>
<name>A0ABW2I0K8_9ACTN</name>
<evidence type="ECO:0000259" key="1">
    <source>
        <dbReference type="Pfam" id="PF01968"/>
    </source>
</evidence>
<dbReference type="RefSeq" id="WP_378973749.1">
    <property type="nucleotide sequence ID" value="NZ_JBHTBJ010000025.1"/>
</dbReference>
<sequence>MSRRRVTSRVEGASTVYRLGVDVGGTFTDLLLIDESSGRTHRVKTPSTPADPSEAILTGVAKACAAAGIRPADITRVMHGTTVATNAVLEGKGARVALLVTSGYRQVLQIARSLVPGGLAGWIVWPKPEPLVDLRDTIEVRERIGADGSVVAALDEEALRSGLRVLAGRGIEAVTVALLNAYANDAHERRVAEIVREVLPGLPISLSSVVLPEIREYERTMSAVVNAYVSPVVSRYLTNLAANLRERGAEGDLLVLRSDGGLASITQAAEAPVNLLISGPAGGVTGALWAARLAGHGNLLTLDMGGTSTDVALIEDFAPRIRRETEVGHLSVRAPSVDVRTVGAGGGSIAHVPELTRALRVGPSSAGADPGPAAYGHGGTEATVTDANVVLGYLPAALLGGEMTLDRDAARTAVRQVADAMGVSLERAAAGIIEIVNEAMFGALRLVSVQQGYDPRDFALICFGGAGPLHANALAMLLGSWPVIIPPSPGILNAYGDVTTQLRNEASRTVLRQFSEIPPGELATLLTALREQAAAALDELQVRRSDQQVVLEVDVRYHGQGFELTVPVDETALNGLDLAKIGEVFDAEHVRLFEFKLDSEREIVNVRAIVQGVPDTVPPAELPSGGPDPAAARVRETRIWFAGSEHPAWIYDRARLAAGNRIPGPAIVTEMDSTTLVLPGHVAEADRHGNLLIRPVR</sequence>
<dbReference type="InterPro" id="IPR049517">
    <property type="entry name" value="ACX-like_C"/>
</dbReference>
<dbReference type="Pfam" id="PF19278">
    <property type="entry name" value="Hydant_A_C"/>
    <property type="match status" value="1"/>
</dbReference>
<reference evidence="5" key="1">
    <citation type="journal article" date="2019" name="Int. J. Syst. Evol. Microbiol.">
        <title>The Global Catalogue of Microorganisms (GCM) 10K type strain sequencing project: providing services to taxonomists for standard genome sequencing and annotation.</title>
        <authorList>
            <consortium name="The Broad Institute Genomics Platform"/>
            <consortium name="The Broad Institute Genome Sequencing Center for Infectious Disease"/>
            <person name="Wu L."/>
            <person name="Ma J."/>
        </authorList>
    </citation>
    <scope>NUCLEOTIDE SEQUENCE [LARGE SCALE GENOMIC DNA]</scope>
    <source>
        <strain evidence="5">XZYJT-10</strain>
    </source>
</reference>
<evidence type="ECO:0000313" key="5">
    <source>
        <dbReference type="Proteomes" id="UP001596548"/>
    </source>
</evidence>
<organism evidence="4 5">
    <name type="scientific">Paractinoplanes rhizophilus</name>
    <dbReference type="NCBI Taxonomy" id="1416877"/>
    <lineage>
        <taxon>Bacteria</taxon>
        <taxon>Bacillati</taxon>
        <taxon>Actinomycetota</taxon>
        <taxon>Actinomycetes</taxon>
        <taxon>Micromonosporales</taxon>
        <taxon>Micromonosporaceae</taxon>
        <taxon>Paractinoplanes</taxon>
    </lineage>
</organism>
<gene>
    <name evidence="4" type="ORF">ACFQS1_27505</name>
</gene>
<dbReference type="Pfam" id="PF05378">
    <property type="entry name" value="Hydant_A_N"/>
    <property type="match status" value="1"/>
</dbReference>
<evidence type="ECO:0000259" key="3">
    <source>
        <dbReference type="Pfam" id="PF19278"/>
    </source>
</evidence>
<evidence type="ECO:0000313" key="4">
    <source>
        <dbReference type="EMBL" id="MFC7277751.1"/>
    </source>
</evidence>
<dbReference type="SUPFAM" id="SSF53067">
    <property type="entry name" value="Actin-like ATPase domain"/>
    <property type="match status" value="1"/>
</dbReference>
<protein>
    <submittedName>
        <fullName evidence="4">Hydantoinase/oxoprolinase family protein</fullName>
    </submittedName>
</protein>